<evidence type="ECO:0000259" key="3">
    <source>
        <dbReference type="Pfam" id="PF20511"/>
    </source>
</evidence>
<keyword evidence="5" id="KW-1185">Reference proteome</keyword>
<name>A0A5C1QSM5_9SPIO</name>
<evidence type="ECO:0000313" key="5">
    <source>
        <dbReference type="Proteomes" id="UP000324209"/>
    </source>
</evidence>
<dbReference type="InterPro" id="IPR046457">
    <property type="entry name" value="PMI_typeI_cat"/>
</dbReference>
<dbReference type="Gene3D" id="2.60.120.10">
    <property type="entry name" value="Jelly Rolls"/>
    <property type="match status" value="2"/>
</dbReference>
<dbReference type="GO" id="GO:0004476">
    <property type="term" value="F:mannose-6-phosphate isomerase activity"/>
    <property type="evidence" value="ECO:0007669"/>
    <property type="project" value="InterPro"/>
</dbReference>
<dbReference type="InterPro" id="IPR014710">
    <property type="entry name" value="RmlC-like_jellyroll"/>
</dbReference>
<dbReference type="InterPro" id="IPR011051">
    <property type="entry name" value="RmlC_Cupin_sf"/>
</dbReference>
<feature type="domain" description="Phosphomannose isomerase type I catalytic" evidence="3">
    <location>
        <begin position="82"/>
        <end position="149"/>
    </location>
</feature>
<keyword evidence="2" id="KW-0862">Zinc</keyword>
<dbReference type="SUPFAM" id="SSF51182">
    <property type="entry name" value="RmlC-like cupins"/>
    <property type="match status" value="1"/>
</dbReference>
<dbReference type="EMBL" id="CP036150">
    <property type="protein sequence ID" value="QEN09654.1"/>
    <property type="molecule type" value="Genomic_DNA"/>
</dbReference>
<dbReference type="PANTHER" id="PTHR42742:SF3">
    <property type="entry name" value="FRUCTOKINASE"/>
    <property type="match status" value="1"/>
</dbReference>
<dbReference type="AlphaFoldDB" id="A0A5C1QSM5"/>
<evidence type="ECO:0000256" key="2">
    <source>
        <dbReference type="ARBA" id="ARBA00022833"/>
    </source>
</evidence>
<dbReference type="KEGG" id="ock:EXM22_17295"/>
<protein>
    <submittedName>
        <fullName evidence="4">Mannose-6-phosphate isomerase</fullName>
    </submittedName>
</protein>
<evidence type="ECO:0000313" key="4">
    <source>
        <dbReference type="EMBL" id="QEN09654.1"/>
    </source>
</evidence>
<organism evidence="4 5">
    <name type="scientific">Oceanispirochaeta crateris</name>
    <dbReference type="NCBI Taxonomy" id="2518645"/>
    <lineage>
        <taxon>Bacteria</taxon>
        <taxon>Pseudomonadati</taxon>
        <taxon>Spirochaetota</taxon>
        <taxon>Spirochaetia</taxon>
        <taxon>Spirochaetales</taxon>
        <taxon>Spirochaetaceae</taxon>
        <taxon>Oceanispirochaeta</taxon>
    </lineage>
</organism>
<dbReference type="Pfam" id="PF20511">
    <property type="entry name" value="PMI_typeI_cat"/>
    <property type="match status" value="1"/>
</dbReference>
<proteinExistence type="predicted"/>
<gene>
    <name evidence="4" type="ORF">EXM22_17295</name>
</gene>
<dbReference type="OrthoDB" id="9808275at2"/>
<sequence>MTGIVNRFRSFKIPEQGIQTMSKKTHSVLLMDSMRVERTYTGGKLLDEWQSIHPAKDGLKPEEWIASSTPSRYAPDPTTGLSRIRNDEMKGKFLKDYIAEDPAGVLGKKHFSEFAENQGFLTKIIDSDKRLNIQTHPDRTQAKILFDSDFGKSEAWYVMGGRTIDGEEPYILMGFKPGMTRERWEDLVDKQDITAMEESLHKVTISKGDVFFIPSGMPHAIGSGSMIAEIQEPTDITFRVEKISHPGKTYPEETYHQGVGYKKMFDCFDYTTFSKEEVLKKTKVKHITEKTGINSVKTEIINKDDTPFFSMDRVVIGNSGSWQLDNSMGFASCVILEGRGTITHLSKTYTLNRSDEVFLPCSNETYVFHGDEGSELDILFCYPPGRKS</sequence>
<dbReference type="InterPro" id="IPR051804">
    <property type="entry name" value="Carb_Metab_Reg_Kinase/Isom"/>
</dbReference>
<dbReference type="Proteomes" id="UP000324209">
    <property type="component" value="Chromosome"/>
</dbReference>
<keyword evidence="1" id="KW-0479">Metal-binding</keyword>
<keyword evidence="4" id="KW-0413">Isomerase</keyword>
<accession>A0A5C1QSM5</accession>
<reference evidence="4 5" key="1">
    <citation type="submission" date="2019-02" db="EMBL/GenBank/DDBJ databases">
        <title>Complete Genome Sequence and Methylome Analysis of free living Spirochaetas.</title>
        <authorList>
            <person name="Fomenkov A."/>
            <person name="Dubinina G."/>
            <person name="Leshcheva N."/>
            <person name="Mikheeva N."/>
            <person name="Grabovich M."/>
            <person name="Vincze T."/>
            <person name="Roberts R.J."/>
        </authorList>
    </citation>
    <scope>NUCLEOTIDE SEQUENCE [LARGE SCALE GENOMIC DNA]</scope>
    <source>
        <strain evidence="4 5">K2</strain>
    </source>
</reference>
<dbReference type="CDD" id="cd07010">
    <property type="entry name" value="cupin_PMI_type_I_N_bac"/>
    <property type="match status" value="1"/>
</dbReference>
<dbReference type="GO" id="GO:0008270">
    <property type="term" value="F:zinc ion binding"/>
    <property type="evidence" value="ECO:0007669"/>
    <property type="project" value="InterPro"/>
</dbReference>
<evidence type="ECO:0000256" key="1">
    <source>
        <dbReference type="ARBA" id="ARBA00022723"/>
    </source>
</evidence>
<dbReference type="PANTHER" id="PTHR42742">
    <property type="entry name" value="TRANSCRIPTIONAL REPRESSOR MPRA"/>
    <property type="match status" value="1"/>
</dbReference>